<accession>A0A0E0PD57</accession>
<proteinExistence type="predicted"/>
<evidence type="ECO:0000313" key="2">
    <source>
        <dbReference type="Proteomes" id="UP000008022"/>
    </source>
</evidence>
<dbReference type="HOGENOM" id="CLU_2188276_0_0_1"/>
<name>A0A0E0PD57_ORYRU</name>
<reference evidence="1" key="2">
    <citation type="submission" date="2015-06" db="UniProtKB">
        <authorList>
            <consortium name="EnsemblPlants"/>
        </authorList>
    </citation>
    <scope>IDENTIFICATION</scope>
</reference>
<dbReference type="STRING" id="4529.A0A0E0PD57"/>
<dbReference type="EnsemblPlants" id="ORUFI04G24540.1">
    <property type="protein sequence ID" value="ORUFI04G24540.1"/>
    <property type="gene ID" value="ORUFI04G24540"/>
</dbReference>
<protein>
    <submittedName>
        <fullName evidence="1">Uncharacterized protein</fullName>
    </submittedName>
</protein>
<evidence type="ECO:0000313" key="1">
    <source>
        <dbReference type="EnsemblPlants" id="ORUFI04G24540.1"/>
    </source>
</evidence>
<keyword evidence="2" id="KW-1185">Reference proteome</keyword>
<reference evidence="2" key="1">
    <citation type="submission" date="2013-06" db="EMBL/GenBank/DDBJ databases">
        <authorList>
            <person name="Zhao Q."/>
        </authorList>
    </citation>
    <scope>NUCLEOTIDE SEQUENCE</scope>
    <source>
        <strain evidence="2">cv. W1943</strain>
    </source>
</reference>
<dbReference type="Proteomes" id="UP000008022">
    <property type="component" value="Unassembled WGS sequence"/>
</dbReference>
<sequence>MVTCADGAVLVNATAVHGGMWCAYDAGLIGDGFAQGTVCSKGTCILSMIVPAVCHASNRCEFENFRIQILNVCLYACLACSNSGQESDDRECFFTWKAEVRSSEYIKKE</sequence>
<organism evidence="1 2">
    <name type="scientific">Oryza rufipogon</name>
    <name type="common">Brownbeard rice</name>
    <name type="synonym">Asian wild rice</name>
    <dbReference type="NCBI Taxonomy" id="4529"/>
    <lineage>
        <taxon>Eukaryota</taxon>
        <taxon>Viridiplantae</taxon>
        <taxon>Streptophyta</taxon>
        <taxon>Embryophyta</taxon>
        <taxon>Tracheophyta</taxon>
        <taxon>Spermatophyta</taxon>
        <taxon>Magnoliopsida</taxon>
        <taxon>Liliopsida</taxon>
        <taxon>Poales</taxon>
        <taxon>Poaceae</taxon>
        <taxon>BOP clade</taxon>
        <taxon>Oryzoideae</taxon>
        <taxon>Oryzeae</taxon>
        <taxon>Oryzinae</taxon>
        <taxon>Oryza</taxon>
    </lineage>
</organism>
<dbReference type="Gramene" id="ORUFI04G24540.1">
    <property type="protein sequence ID" value="ORUFI04G24540.1"/>
    <property type="gene ID" value="ORUFI04G24540"/>
</dbReference>
<dbReference type="AlphaFoldDB" id="A0A0E0PD57"/>